<proteinExistence type="predicted"/>
<dbReference type="EMBL" id="CP099582">
    <property type="protein sequence ID" value="USS39880.1"/>
    <property type="molecule type" value="Genomic_DNA"/>
</dbReference>
<dbReference type="RefSeq" id="WP_253303837.1">
    <property type="nucleotide sequence ID" value="NZ_CP099582.1"/>
</dbReference>
<reference evidence="1" key="1">
    <citation type="journal article" date="1998" name="Int. J. Syst. Bacteriol. 48 Pt">
        <title>Thermococcus guaymasensis sp. nov. and Thermococcus aggregans sp. nov., two novel thermophilic archaea isolated from the Guaymas Basin hydrothermal vent site.</title>
        <authorList>
            <person name="Canganella F."/>
            <person name="Jones W.J."/>
            <person name="Gambacorta A."/>
            <person name="Antranikian G."/>
        </authorList>
    </citation>
    <scope>NUCLEOTIDE SEQUENCE</scope>
    <source>
        <strain evidence="1">TY</strain>
    </source>
</reference>
<dbReference type="AlphaFoldDB" id="A0A9E7SMQ6"/>
<organism evidence="1 2">
    <name type="scientific">Thermococcus aggregans</name>
    <dbReference type="NCBI Taxonomy" id="110163"/>
    <lineage>
        <taxon>Archaea</taxon>
        <taxon>Methanobacteriati</taxon>
        <taxon>Methanobacteriota</taxon>
        <taxon>Thermococci</taxon>
        <taxon>Thermococcales</taxon>
        <taxon>Thermococcaceae</taxon>
        <taxon>Thermococcus</taxon>
    </lineage>
</organism>
<keyword evidence="2" id="KW-1185">Reference proteome</keyword>
<dbReference type="KEGG" id="tagg:NF865_05770"/>
<evidence type="ECO:0000313" key="2">
    <source>
        <dbReference type="Proteomes" id="UP001055732"/>
    </source>
</evidence>
<gene>
    <name evidence="1" type="ORF">NF865_05770</name>
</gene>
<dbReference type="Proteomes" id="UP001055732">
    <property type="component" value="Chromosome"/>
</dbReference>
<accession>A0A9E7SMQ6</accession>
<evidence type="ECO:0000313" key="1">
    <source>
        <dbReference type="EMBL" id="USS39880.1"/>
    </source>
</evidence>
<name>A0A9E7SMQ6_THEAG</name>
<sequence length="475" mass="52678">MSRKWVMALLITVLITGGLIVGVMNHLAGNEKGITKILGYDVYRIEGSGKYVIYYPLPNGSVKVLKRSKASGILPTFVKVPRHEWVKALSTGEQALYAPPTPLILYVTDDGKLGMKSITSSRIKLEGTEALDLKGDYSDQSTGSCPNGYIDFGGRYCLISTWDFYFESSAKTKTFDEWVSVFGLKIENNVAEKVDFDWDLVLSRSTYSYWTVGIDVGPFTVLSVSKGENFEGWSLQISYDSTSGITVHEDPWERYLNIRVEYIVTHAEVPAYDKLMGEYTEIEVVQTYPIMIHSTGSYTIEESASSGVYFKESSGSNPPQITKTPHIWRVPENTNWERDWISNTGVYIQAIYLRQVQRDDFTSKSSFTIPIGAAAGRYLSSVNPTLAKLANTIGITFGFHTFESAISIAEYDVELLPAKDCYSMYSVLGVNVEDKGVTVDVPVIFGIISDGMSPPLPCSPDGICVESVEQTPEKS</sequence>
<reference evidence="1" key="2">
    <citation type="submission" date="2022-06" db="EMBL/GenBank/DDBJ databases">
        <authorList>
            <person name="Park Y.-J."/>
        </authorList>
    </citation>
    <scope>NUCLEOTIDE SEQUENCE</scope>
    <source>
        <strain evidence="1">TY</strain>
    </source>
</reference>
<protein>
    <submittedName>
        <fullName evidence="1">Uncharacterized protein</fullName>
    </submittedName>
</protein>